<gene>
    <name evidence="1" type="ORF">O6R05_06110</name>
</gene>
<organism evidence="1 2">
    <name type="scientific">Peptoniphilus equinus</name>
    <dbReference type="NCBI Taxonomy" id="3016343"/>
    <lineage>
        <taxon>Bacteria</taxon>
        <taxon>Bacillati</taxon>
        <taxon>Bacillota</taxon>
        <taxon>Tissierellia</taxon>
        <taxon>Tissierellales</taxon>
        <taxon>Peptoniphilaceae</taxon>
        <taxon>Peptoniphilus</taxon>
    </lineage>
</organism>
<sequence>MRQRITRLKAIEAEIVVQMALLAQAQDKKAETLLSEQLNTAYATTMPLNHHRL</sequence>
<dbReference type="Proteomes" id="UP001210339">
    <property type="component" value="Chromosome"/>
</dbReference>
<evidence type="ECO:0000313" key="2">
    <source>
        <dbReference type="Proteomes" id="UP001210339"/>
    </source>
</evidence>
<dbReference type="RefSeq" id="WP_271191100.1">
    <property type="nucleotide sequence ID" value="NZ_CP115667.1"/>
</dbReference>
<name>A0ABY7QTT6_9FIRM</name>
<protein>
    <submittedName>
        <fullName evidence="1">Uncharacterized protein</fullName>
    </submittedName>
</protein>
<evidence type="ECO:0000313" key="1">
    <source>
        <dbReference type="EMBL" id="WBW49568.1"/>
    </source>
</evidence>
<keyword evidence="2" id="KW-1185">Reference proteome</keyword>
<proteinExistence type="predicted"/>
<accession>A0ABY7QTT6</accession>
<dbReference type="EMBL" id="CP115667">
    <property type="protein sequence ID" value="WBW49568.1"/>
    <property type="molecule type" value="Genomic_DNA"/>
</dbReference>
<reference evidence="1 2" key="1">
    <citation type="submission" date="2023-01" db="EMBL/GenBank/DDBJ databases">
        <authorList>
            <person name="Lee S.H."/>
            <person name="Jung H.S."/>
            <person name="Yun J.U."/>
        </authorList>
    </citation>
    <scope>NUCLEOTIDE SEQUENCE [LARGE SCALE GENOMIC DNA]</scope>
    <source>
        <strain evidence="1 2">CBA3646</strain>
    </source>
</reference>